<feature type="compositionally biased region" description="Low complexity" evidence="4">
    <location>
        <begin position="11"/>
        <end position="27"/>
    </location>
</feature>
<dbReference type="RefSeq" id="WP_078631690.1">
    <property type="nucleotide sequence ID" value="NZ_CM007717.1"/>
</dbReference>
<dbReference type="PANTHER" id="PTHR43537:SF5">
    <property type="entry name" value="UXU OPERON TRANSCRIPTIONAL REGULATOR"/>
    <property type="match status" value="1"/>
</dbReference>
<evidence type="ECO:0000313" key="8">
    <source>
        <dbReference type="Proteomes" id="UP000190306"/>
    </source>
</evidence>
<dbReference type="InterPro" id="IPR000524">
    <property type="entry name" value="Tscrpt_reg_HTH_GntR"/>
</dbReference>
<keyword evidence="1" id="KW-0805">Transcription regulation</keyword>
<dbReference type="SUPFAM" id="SSF48008">
    <property type="entry name" value="GntR ligand-binding domain-like"/>
    <property type="match status" value="1"/>
</dbReference>
<evidence type="ECO:0000256" key="4">
    <source>
        <dbReference type="SAM" id="MobiDB-lite"/>
    </source>
</evidence>
<dbReference type="GO" id="GO:0003700">
    <property type="term" value="F:DNA-binding transcription factor activity"/>
    <property type="evidence" value="ECO:0007669"/>
    <property type="project" value="InterPro"/>
</dbReference>
<dbReference type="EMBL" id="CP050692">
    <property type="protein sequence ID" value="QIT42303.1"/>
    <property type="molecule type" value="Genomic_DNA"/>
</dbReference>
<dbReference type="InterPro" id="IPR011711">
    <property type="entry name" value="GntR_C"/>
</dbReference>
<protein>
    <submittedName>
        <fullName evidence="7">GntR family transcriptional regulator</fullName>
    </submittedName>
</protein>
<dbReference type="AlphaFoldDB" id="A0AAE6Y2U0"/>
<dbReference type="CDD" id="cd07377">
    <property type="entry name" value="WHTH_GntR"/>
    <property type="match status" value="1"/>
</dbReference>
<dbReference type="SUPFAM" id="SSF46785">
    <property type="entry name" value="Winged helix' DNA-binding domain"/>
    <property type="match status" value="1"/>
</dbReference>
<dbReference type="SMART" id="SM00345">
    <property type="entry name" value="HTH_GNTR"/>
    <property type="match status" value="1"/>
</dbReference>
<dbReference type="SMART" id="SM00895">
    <property type="entry name" value="FCD"/>
    <property type="match status" value="1"/>
</dbReference>
<dbReference type="PROSITE" id="PS50949">
    <property type="entry name" value="HTH_GNTR"/>
    <property type="match status" value="1"/>
</dbReference>
<dbReference type="PANTHER" id="PTHR43537">
    <property type="entry name" value="TRANSCRIPTIONAL REGULATOR, GNTR FAMILY"/>
    <property type="match status" value="1"/>
</dbReference>
<keyword evidence="2" id="KW-0238">DNA-binding</keyword>
<dbReference type="InterPro" id="IPR036388">
    <property type="entry name" value="WH-like_DNA-bd_sf"/>
</dbReference>
<gene>
    <name evidence="6" type="ORF">AFM16_01000</name>
    <name evidence="7" type="ORF">HCX60_01155</name>
</gene>
<evidence type="ECO:0000256" key="1">
    <source>
        <dbReference type="ARBA" id="ARBA00023015"/>
    </source>
</evidence>
<evidence type="ECO:0000313" key="9">
    <source>
        <dbReference type="Proteomes" id="UP000502504"/>
    </source>
</evidence>
<feature type="domain" description="HTH gntR-type" evidence="5">
    <location>
        <begin position="25"/>
        <end position="91"/>
    </location>
</feature>
<organism evidence="7 9">
    <name type="scientific">Streptomyces antibioticus</name>
    <dbReference type="NCBI Taxonomy" id="1890"/>
    <lineage>
        <taxon>Bacteria</taxon>
        <taxon>Bacillati</taxon>
        <taxon>Actinomycetota</taxon>
        <taxon>Actinomycetes</taxon>
        <taxon>Kitasatosporales</taxon>
        <taxon>Streptomycetaceae</taxon>
        <taxon>Streptomyces</taxon>
    </lineage>
</organism>
<keyword evidence="8" id="KW-1185">Reference proteome</keyword>
<dbReference type="GO" id="GO:0003677">
    <property type="term" value="F:DNA binding"/>
    <property type="evidence" value="ECO:0007669"/>
    <property type="project" value="UniProtKB-KW"/>
</dbReference>
<reference evidence="6 8" key="1">
    <citation type="submission" date="2015-07" db="EMBL/GenBank/DDBJ databases">
        <title>Draft Genome Sequence of Streptomyces antibioticus, IMRU 3720 reveals insights in the evolution of actinomycin biosynthetic gene clusters in Streptomyces.</title>
        <authorList>
            <person name="Crnovcic I."/>
            <person name="Ruckert C."/>
            <person name="Kalinowksi J."/>
            <person name="Keller U."/>
        </authorList>
    </citation>
    <scope>NUCLEOTIDE SEQUENCE [LARGE SCALE GENOMIC DNA]</scope>
    <source>
        <strain evidence="6 8">DSM 41481</strain>
    </source>
</reference>
<evidence type="ECO:0000259" key="5">
    <source>
        <dbReference type="PROSITE" id="PS50949"/>
    </source>
</evidence>
<feature type="compositionally biased region" description="Pro residues" evidence="4">
    <location>
        <begin position="1"/>
        <end position="10"/>
    </location>
</feature>
<dbReference type="Proteomes" id="UP000502504">
    <property type="component" value="Chromosome"/>
</dbReference>
<evidence type="ECO:0000256" key="2">
    <source>
        <dbReference type="ARBA" id="ARBA00023125"/>
    </source>
</evidence>
<dbReference type="Proteomes" id="UP000190306">
    <property type="component" value="Chromosome"/>
</dbReference>
<name>A0AAE6Y2U0_STRAT</name>
<dbReference type="InterPro" id="IPR036390">
    <property type="entry name" value="WH_DNA-bd_sf"/>
</dbReference>
<dbReference type="Gene3D" id="1.10.10.10">
    <property type="entry name" value="Winged helix-like DNA-binding domain superfamily/Winged helix DNA-binding domain"/>
    <property type="match status" value="1"/>
</dbReference>
<evidence type="ECO:0000313" key="7">
    <source>
        <dbReference type="EMBL" id="QIT42303.1"/>
    </source>
</evidence>
<keyword evidence="3" id="KW-0804">Transcription</keyword>
<dbReference type="EMBL" id="LHQL01000001">
    <property type="protein sequence ID" value="OOQ54668.1"/>
    <property type="molecule type" value="Genomic_DNA"/>
</dbReference>
<accession>A0AAE6Y2U0</accession>
<sequence>MPRHTPPAPSSPGAQAQDAPAEAAAPSGSELYWRLRRDVMDGRFPPGSALMETVLSSDYGVSRTPMREALALLEHDGLLERAPRGFRVRSGTAEDVVEIYEARIALEAEAAASAALRATELDLARLRRQHELIVHADTDEGRAAARAANFRFHELLWQAGHNATITELLVKLTARLRIYDSGPPSPFGGIEPLHQEHEAILRALHDHDADRAREAARAHLRRSLEQRINALVGADENGAP</sequence>
<dbReference type="InterPro" id="IPR008920">
    <property type="entry name" value="TF_FadR/GntR_C"/>
</dbReference>
<reference evidence="7 9" key="2">
    <citation type="submission" date="2020-03" db="EMBL/GenBank/DDBJ databases">
        <title>Is there a link between lipid content and antibiotic production in Streptomyces?</title>
        <authorList>
            <person name="David M."/>
            <person name="Lejeune C."/>
            <person name="Abreu S."/>
            <person name="Thibessard A."/>
            <person name="Leblond P."/>
            <person name="Chaminade P."/>
            <person name="Virolle M.-J."/>
        </authorList>
    </citation>
    <scope>NUCLEOTIDE SEQUENCE [LARGE SCALE GENOMIC DNA]</scope>
    <source>
        <strain evidence="7 9">DSM 41481</strain>
    </source>
</reference>
<proteinExistence type="predicted"/>
<dbReference type="Pfam" id="PF00392">
    <property type="entry name" value="GntR"/>
    <property type="match status" value="1"/>
</dbReference>
<dbReference type="Gene3D" id="1.20.120.530">
    <property type="entry name" value="GntR ligand-binding domain-like"/>
    <property type="match status" value="1"/>
</dbReference>
<dbReference type="Pfam" id="PF07729">
    <property type="entry name" value="FCD"/>
    <property type="match status" value="1"/>
</dbReference>
<evidence type="ECO:0000256" key="3">
    <source>
        <dbReference type="ARBA" id="ARBA00023163"/>
    </source>
</evidence>
<evidence type="ECO:0000313" key="6">
    <source>
        <dbReference type="EMBL" id="OOQ54668.1"/>
    </source>
</evidence>
<feature type="region of interest" description="Disordered" evidence="4">
    <location>
        <begin position="1"/>
        <end position="27"/>
    </location>
</feature>